<dbReference type="Gene3D" id="2.60.120.920">
    <property type="match status" value="1"/>
</dbReference>
<gene>
    <name evidence="2" type="ORF">BJ322DRAFT_1071619</name>
</gene>
<dbReference type="InterPro" id="IPR050618">
    <property type="entry name" value="Ubq-SigPath_Reg"/>
</dbReference>
<evidence type="ECO:0000313" key="3">
    <source>
        <dbReference type="Proteomes" id="UP000736335"/>
    </source>
</evidence>
<dbReference type="SMART" id="SM00449">
    <property type="entry name" value="SPRY"/>
    <property type="match status" value="1"/>
</dbReference>
<comment type="caution">
    <text evidence="2">The sequence shown here is derived from an EMBL/GenBank/DDBJ whole genome shotgun (WGS) entry which is preliminary data.</text>
</comment>
<reference evidence="2" key="1">
    <citation type="journal article" date="2020" name="Nat. Commun.">
        <title>Large-scale genome sequencing of mycorrhizal fungi provides insights into the early evolution of symbiotic traits.</title>
        <authorList>
            <person name="Miyauchi S."/>
            <person name="Kiss E."/>
            <person name="Kuo A."/>
            <person name="Drula E."/>
            <person name="Kohler A."/>
            <person name="Sanchez-Garcia M."/>
            <person name="Morin E."/>
            <person name="Andreopoulos B."/>
            <person name="Barry K.W."/>
            <person name="Bonito G."/>
            <person name="Buee M."/>
            <person name="Carver A."/>
            <person name="Chen C."/>
            <person name="Cichocki N."/>
            <person name="Clum A."/>
            <person name="Culley D."/>
            <person name="Crous P.W."/>
            <person name="Fauchery L."/>
            <person name="Girlanda M."/>
            <person name="Hayes R.D."/>
            <person name="Keri Z."/>
            <person name="LaButti K."/>
            <person name="Lipzen A."/>
            <person name="Lombard V."/>
            <person name="Magnuson J."/>
            <person name="Maillard F."/>
            <person name="Murat C."/>
            <person name="Nolan M."/>
            <person name="Ohm R.A."/>
            <person name="Pangilinan J."/>
            <person name="Pereira M.F."/>
            <person name="Perotto S."/>
            <person name="Peter M."/>
            <person name="Pfister S."/>
            <person name="Riley R."/>
            <person name="Sitrit Y."/>
            <person name="Stielow J.B."/>
            <person name="Szollosi G."/>
            <person name="Zifcakova L."/>
            <person name="Stursova M."/>
            <person name="Spatafora J.W."/>
            <person name="Tedersoo L."/>
            <person name="Vaario L.M."/>
            <person name="Yamada A."/>
            <person name="Yan M."/>
            <person name="Wang P."/>
            <person name="Xu J."/>
            <person name="Bruns T."/>
            <person name="Baldrian P."/>
            <person name="Vilgalys R."/>
            <person name="Dunand C."/>
            <person name="Henrissat B."/>
            <person name="Grigoriev I.V."/>
            <person name="Hibbett D."/>
            <person name="Nagy L.G."/>
            <person name="Martin F.M."/>
        </authorList>
    </citation>
    <scope>NUCLEOTIDE SEQUENCE</scope>
    <source>
        <strain evidence="2">UH-Tt-Lm1</strain>
    </source>
</reference>
<evidence type="ECO:0000259" key="1">
    <source>
        <dbReference type="PROSITE" id="PS50188"/>
    </source>
</evidence>
<dbReference type="InterPro" id="IPR003877">
    <property type="entry name" value="SPRY_dom"/>
</dbReference>
<dbReference type="PROSITE" id="PS50188">
    <property type="entry name" value="B302_SPRY"/>
    <property type="match status" value="1"/>
</dbReference>
<dbReference type="EMBL" id="WIUZ02000010">
    <property type="protein sequence ID" value="KAF9783538.1"/>
    <property type="molecule type" value="Genomic_DNA"/>
</dbReference>
<name>A0A9P6HEJ7_9AGAM</name>
<dbReference type="PANTHER" id="PTHR12864">
    <property type="entry name" value="RAN BINDING PROTEIN 9-RELATED"/>
    <property type="match status" value="1"/>
</dbReference>
<dbReference type="InterPro" id="IPR013320">
    <property type="entry name" value="ConA-like_dom_sf"/>
</dbReference>
<evidence type="ECO:0000313" key="2">
    <source>
        <dbReference type="EMBL" id="KAF9783538.1"/>
    </source>
</evidence>
<accession>A0A9P6HEJ7</accession>
<dbReference type="Proteomes" id="UP000736335">
    <property type="component" value="Unassembled WGS sequence"/>
</dbReference>
<sequence length="303" mass="34338">MQHLLDKLFHKGKATQSHHSDLSPPQWTPAVETTHEHGKYQDATFDEYEEAERFCARYRVEKPKLLLSNVVERLSQEGCKPWGIKYPASSRFEGRIESMMDKGGAGVIKIFTDKICKDVCLFSDLPIMAGLYDTKGKQGVYYEVVIRKMGGIIAIGSTCLPYPEWRFPGWNRLSVGLHLDDFRKFFEDPEGGREYESHGLLNKISSGDSIGFGYEFASRSVFFTYNGARLPTAFSGVYVPREKYDVYAAIGVEGQNEFEVNFGTDVFRWKEGNDWAWRVEGHVGNFAGSGSGREELPSYEEAL</sequence>
<dbReference type="InterPro" id="IPR043136">
    <property type="entry name" value="B30.2/SPRY_sf"/>
</dbReference>
<protein>
    <recommendedName>
        <fullName evidence="1">B30.2/SPRY domain-containing protein</fullName>
    </recommendedName>
</protein>
<keyword evidence="3" id="KW-1185">Reference proteome</keyword>
<proteinExistence type="predicted"/>
<dbReference type="InterPro" id="IPR001870">
    <property type="entry name" value="B30.2/SPRY"/>
</dbReference>
<dbReference type="Pfam" id="PF00622">
    <property type="entry name" value="SPRY"/>
    <property type="match status" value="1"/>
</dbReference>
<dbReference type="OrthoDB" id="258495at2759"/>
<dbReference type="SUPFAM" id="SSF49899">
    <property type="entry name" value="Concanavalin A-like lectins/glucanases"/>
    <property type="match status" value="1"/>
</dbReference>
<reference evidence="2" key="2">
    <citation type="submission" date="2020-11" db="EMBL/GenBank/DDBJ databases">
        <authorList>
            <consortium name="DOE Joint Genome Institute"/>
            <person name="Kuo A."/>
            <person name="Miyauchi S."/>
            <person name="Kiss E."/>
            <person name="Drula E."/>
            <person name="Kohler A."/>
            <person name="Sanchez-Garcia M."/>
            <person name="Andreopoulos B."/>
            <person name="Barry K.W."/>
            <person name="Bonito G."/>
            <person name="Buee M."/>
            <person name="Carver A."/>
            <person name="Chen C."/>
            <person name="Cichocki N."/>
            <person name="Clum A."/>
            <person name="Culley D."/>
            <person name="Crous P.W."/>
            <person name="Fauchery L."/>
            <person name="Girlanda M."/>
            <person name="Hayes R."/>
            <person name="Keri Z."/>
            <person name="Labutti K."/>
            <person name="Lipzen A."/>
            <person name="Lombard V."/>
            <person name="Magnuson J."/>
            <person name="Maillard F."/>
            <person name="Morin E."/>
            <person name="Murat C."/>
            <person name="Nolan M."/>
            <person name="Ohm R."/>
            <person name="Pangilinan J."/>
            <person name="Pereira M."/>
            <person name="Perotto S."/>
            <person name="Peter M."/>
            <person name="Riley R."/>
            <person name="Sitrit Y."/>
            <person name="Stielow B."/>
            <person name="Szollosi G."/>
            <person name="Zifcakova L."/>
            <person name="Stursova M."/>
            <person name="Spatafora J.W."/>
            <person name="Tedersoo L."/>
            <person name="Vaario L.-M."/>
            <person name="Yamada A."/>
            <person name="Yan M."/>
            <person name="Wang P."/>
            <person name="Xu J."/>
            <person name="Bruns T."/>
            <person name="Baldrian P."/>
            <person name="Vilgalys R."/>
            <person name="Henrissat B."/>
            <person name="Grigoriev I.V."/>
            <person name="Hibbett D."/>
            <person name="Nagy L.G."/>
            <person name="Martin F.M."/>
        </authorList>
    </citation>
    <scope>NUCLEOTIDE SEQUENCE</scope>
    <source>
        <strain evidence="2">UH-Tt-Lm1</strain>
    </source>
</reference>
<feature type="domain" description="B30.2/SPRY" evidence="1">
    <location>
        <begin position="62"/>
        <end position="267"/>
    </location>
</feature>
<dbReference type="AlphaFoldDB" id="A0A9P6HEJ7"/>
<organism evidence="2 3">
    <name type="scientific">Thelephora terrestris</name>
    <dbReference type="NCBI Taxonomy" id="56493"/>
    <lineage>
        <taxon>Eukaryota</taxon>
        <taxon>Fungi</taxon>
        <taxon>Dikarya</taxon>
        <taxon>Basidiomycota</taxon>
        <taxon>Agaricomycotina</taxon>
        <taxon>Agaricomycetes</taxon>
        <taxon>Thelephorales</taxon>
        <taxon>Thelephoraceae</taxon>
        <taxon>Thelephora</taxon>
    </lineage>
</organism>